<protein>
    <submittedName>
        <fullName evidence="9">Type II secretion system F family protein</fullName>
    </submittedName>
</protein>
<dbReference type="InterPro" id="IPR003004">
    <property type="entry name" value="GspF/PilC"/>
</dbReference>
<dbReference type="PANTHER" id="PTHR30012">
    <property type="entry name" value="GENERAL SECRETION PATHWAY PROTEIN"/>
    <property type="match status" value="1"/>
</dbReference>
<evidence type="ECO:0000256" key="1">
    <source>
        <dbReference type="ARBA" id="ARBA00004651"/>
    </source>
</evidence>
<comment type="similarity">
    <text evidence="2">Belongs to the GSP F family.</text>
</comment>
<comment type="caution">
    <text evidence="9">The sequence shown here is derived from an EMBL/GenBank/DDBJ whole genome shotgun (WGS) entry which is preliminary data.</text>
</comment>
<evidence type="ECO:0000256" key="2">
    <source>
        <dbReference type="ARBA" id="ARBA00005745"/>
    </source>
</evidence>
<keyword evidence="6 7" id="KW-0472">Membrane</keyword>
<dbReference type="PANTHER" id="PTHR30012:SF0">
    <property type="entry name" value="TYPE II SECRETION SYSTEM PROTEIN F-RELATED"/>
    <property type="match status" value="1"/>
</dbReference>
<keyword evidence="10" id="KW-1185">Reference proteome</keyword>
<keyword evidence="3" id="KW-1003">Cell membrane</keyword>
<accession>A0ABR8P0R2</accession>
<dbReference type="EMBL" id="JACYFC010000004">
    <property type="protein sequence ID" value="MBD5771884.1"/>
    <property type="molecule type" value="Genomic_DNA"/>
</dbReference>
<feature type="transmembrane region" description="Helical" evidence="7">
    <location>
        <begin position="326"/>
        <end position="348"/>
    </location>
</feature>
<reference evidence="9 10" key="1">
    <citation type="submission" date="2020-09" db="EMBL/GenBank/DDBJ databases">
        <title>Marinomonas sp. nov., isolated from the cysticercosis algae of Qingdao, China.</title>
        <authorList>
            <person name="Sun X."/>
        </authorList>
    </citation>
    <scope>NUCLEOTIDE SEQUENCE [LARGE SCALE GENOMIC DNA]</scope>
    <source>
        <strain evidence="9 10">SM2066</strain>
    </source>
</reference>
<dbReference type="RefSeq" id="WP_191595277.1">
    <property type="nucleotide sequence ID" value="NZ_JACYFC010000004.1"/>
</dbReference>
<feature type="transmembrane region" description="Helical" evidence="7">
    <location>
        <begin position="153"/>
        <end position="170"/>
    </location>
</feature>
<dbReference type="InterPro" id="IPR018076">
    <property type="entry name" value="T2SS_GspF_dom"/>
</dbReference>
<evidence type="ECO:0000313" key="10">
    <source>
        <dbReference type="Proteomes" id="UP000604161"/>
    </source>
</evidence>
<feature type="domain" description="Type II secretion system protein GspF" evidence="8">
    <location>
        <begin position="60"/>
        <end position="170"/>
    </location>
</feature>
<evidence type="ECO:0000259" key="8">
    <source>
        <dbReference type="Pfam" id="PF00482"/>
    </source>
</evidence>
<sequence>MPWYSIKHSSGEIDYQYSSSENELFFDCIKNKKWQISITQWAPKKLDYKVLLTLYEEIQSALHSGLQLNQAVAHLASSSTHKGIATISKAILSELEKGTLFNEALLKLTNQEAAPYCQLVNSQGTRENCEQSLAISINQLNTLLSWSQRLLKALAYPFSIIQIALIIMIVNRSFQSASTTDYFIQLASDLGLYSLCSAIQLLVINSLYKGNACYWLERYSDNFRLTKLFSLLSSTRKTGITLQDALKNMPEYFTYKPITLEILKVYYTLHLGKSYENSFPVHWFPNESAIALHSAGQDGDIERALVLAAKEHEKRWQKSVSLLEKLIPALCLFIAGGFVASTLVSLYAPLLEIQ</sequence>
<name>A0ABR8P0R2_9GAMM</name>
<organism evidence="9 10">
    <name type="scientific">Marinomonas colpomeniae</name>
    <dbReference type="NCBI Taxonomy" id="2774408"/>
    <lineage>
        <taxon>Bacteria</taxon>
        <taxon>Pseudomonadati</taxon>
        <taxon>Pseudomonadota</taxon>
        <taxon>Gammaproteobacteria</taxon>
        <taxon>Oceanospirillales</taxon>
        <taxon>Oceanospirillaceae</taxon>
        <taxon>Marinomonas</taxon>
    </lineage>
</organism>
<dbReference type="Proteomes" id="UP000604161">
    <property type="component" value="Unassembled WGS sequence"/>
</dbReference>
<proteinExistence type="inferred from homology"/>
<comment type="subcellular location">
    <subcellularLocation>
        <location evidence="1">Cell membrane</location>
        <topology evidence="1">Multi-pass membrane protein</topology>
    </subcellularLocation>
</comment>
<gene>
    <name evidence="9" type="ORF">IF202_12590</name>
</gene>
<feature type="domain" description="Type II secretion system protein GspF" evidence="8">
    <location>
        <begin position="230"/>
        <end position="349"/>
    </location>
</feature>
<dbReference type="InterPro" id="IPR042094">
    <property type="entry name" value="T2SS_GspF_sf"/>
</dbReference>
<evidence type="ECO:0000313" key="9">
    <source>
        <dbReference type="EMBL" id="MBD5771884.1"/>
    </source>
</evidence>
<keyword evidence="5 7" id="KW-1133">Transmembrane helix</keyword>
<evidence type="ECO:0000256" key="6">
    <source>
        <dbReference type="ARBA" id="ARBA00023136"/>
    </source>
</evidence>
<feature type="transmembrane region" description="Helical" evidence="7">
    <location>
        <begin position="190"/>
        <end position="208"/>
    </location>
</feature>
<evidence type="ECO:0000256" key="7">
    <source>
        <dbReference type="SAM" id="Phobius"/>
    </source>
</evidence>
<evidence type="ECO:0000256" key="5">
    <source>
        <dbReference type="ARBA" id="ARBA00022989"/>
    </source>
</evidence>
<dbReference type="Gene3D" id="1.20.81.30">
    <property type="entry name" value="Type II secretion system (T2SS), domain F"/>
    <property type="match status" value="2"/>
</dbReference>
<keyword evidence="4 7" id="KW-0812">Transmembrane</keyword>
<evidence type="ECO:0000256" key="4">
    <source>
        <dbReference type="ARBA" id="ARBA00022692"/>
    </source>
</evidence>
<dbReference type="Pfam" id="PF00482">
    <property type="entry name" value="T2SSF"/>
    <property type="match status" value="2"/>
</dbReference>
<evidence type="ECO:0000256" key="3">
    <source>
        <dbReference type="ARBA" id="ARBA00022475"/>
    </source>
</evidence>